<protein>
    <submittedName>
        <fullName evidence="4">Uncharacterized membrane protein YgcG, contains a TPM-fold domain</fullName>
    </submittedName>
</protein>
<accession>A0A9W4E1N5</accession>
<organism evidence="4 5">
    <name type="scientific">Actinacidiphila bryophytorum</name>
    <dbReference type="NCBI Taxonomy" id="1436133"/>
    <lineage>
        <taxon>Bacteria</taxon>
        <taxon>Bacillati</taxon>
        <taxon>Actinomycetota</taxon>
        <taxon>Actinomycetes</taxon>
        <taxon>Kitasatosporales</taxon>
        <taxon>Streptomycetaceae</taxon>
        <taxon>Actinacidiphila</taxon>
    </lineage>
</organism>
<feature type="region of interest" description="Disordered" evidence="1">
    <location>
        <begin position="849"/>
        <end position="876"/>
    </location>
</feature>
<dbReference type="InterPro" id="IPR007621">
    <property type="entry name" value="TPM_dom"/>
</dbReference>
<evidence type="ECO:0000259" key="3">
    <source>
        <dbReference type="Pfam" id="PF04536"/>
    </source>
</evidence>
<keyword evidence="5" id="KW-1185">Reference proteome</keyword>
<dbReference type="RefSeq" id="WP_205047973.1">
    <property type="nucleotide sequence ID" value="NZ_CAJVAX010000001.1"/>
</dbReference>
<evidence type="ECO:0000313" key="5">
    <source>
        <dbReference type="Proteomes" id="UP001153328"/>
    </source>
</evidence>
<evidence type="ECO:0000256" key="2">
    <source>
        <dbReference type="SAM" id="SignalP"/>
    </source>
</evidence>
<feature type="compositionally biased region" description="Gly residues" evidence="1">
    <location>
        <begin position="580"/>
        <end position="651"/>
    </location>
</feature>
<comment type="caution">
    <text evidence="4">The sequence shown here is derived from an EMBL/GenBank/DDBJ whole genome shotgun (WGS) entry which is preliminary data.</text>
</comment>
<dbReference type="AlphaFoldDB" id="A0A9W4E1N5"/>
<sequence>MRRRVPRWCAALGALALAVLLPQPGQAAADDPITLSTDGPITDRVGALQGRTAEVTTALNRLDDARHLQLFVAYVNGFSGRSPQDWANATATRSGLGRQDILLAVATHDRQYAVSADQDSGLTQAQLDEVSSTAIEPALRQNDWAGAAVGAANGYDAVLGGRPVTAPAITPGTADPGGGTAASNGAADLWIPVGVVAAAGLVVLYAVRRRRAAAADGAAQPAGPGPGPGGRPRRYAPRPTPLPELDSQARQLLVATDDAVRTSREDVGFAAAQFGDEAAKPFAEAVDYAHGELTAAFRLRQQLDDAFPEDDATRRQMLDEILSRCTQANRRLDAESEAFDRLRAMEANAPQVLEQAEAKAAALPGRIAAAETTLAPLAAAYADSAVQPVAGHPAEARDRLEFARSSLDQARAAIGTDHGRAAVFVRAAEGALDQATTLADSVTRRADELRTAEEALRTALTETAADLAEAHALLSTNAAPGTRPDGGATGAISADPGGTGAGPAGAAGAGSTGTGPGGGPTGAGSAGPDGTGAGPSGGPTGVGSAGPGGGVTGAGSAVPRGTDAGSTDGGPDGNAADPGGAAGAGSTGRSPGGGPAGAGSAGPGGGAADAGSTGAGPSGGPTGVGSAGPGGGVTGAGSTGAGPGGTGAGSGGTRAGLGGGYAELRGRVARAEAVVADVRGELAGGRYDPIAALRRVEEADAGLDEALTGVREQEVGEQRARGLLDQALLAARSEVAAARDLITTHRGAIGSQARTRLAEAERRLQQAQAAAPGDASAALAHAQDADRLARDAQRLAQQDVGGFGRSPSYGRPGMGGAVLGGIILGELFGGGRMGRGGFGSLGGRRSLGGGGGFGGAGPGSFGGGQTRGRMGGGGRF</sequence>
<feature type="compositionally biased region" description="Gly residues" evidence="1">
    <location>
        <begin position="497"/>
        <end position="553"/>
    </location>
</feature>
<reference evidence="4" key="1">
    <citation type="submission" date="2021-06" db="EMBL/GenBank/DDBJ databases">
        <authorList>
            <person name="Arsene-Ploetze F."/>
        </authorList>
    </citation>
    <scope>NUCLEOTIDE SEQUENCE</scope>
    <source>
        <strain evidence="4">SBRY1</strain>
    </source>
</reference>
<dbReference type="EMBL" id="CAJVAX010000001">
    <property type="protein sequence ID" value="CAG7603389.1"/>
    <property type="molecule type" value="Genomic_DNA"/>
</dbReference>
<evidence type="ECO:0000256" key="1">
    <source>
        <dbReference type="SAM" id="MobiDB-lite"/>
    </source>
</evidence>
<dbReference type="Proteomes" id="UP001153328">
    <property type="component" value="Unassembled WGS sequence"/>
</dbReference>
<evidence type="ECO:0000313" key="4">
    <source>
        <dbReference type="EMBL" id="CAG7603389.1"/>
    </source>
</evidence>
<feature type="region of interest" description="Disordered" evidence="1">
    <location>
        <begin position="477"/>
        <end position="651"/>
    </location>
</feature>
<name>A0A9W4E1N5_9ACTN</name>
<gene>
    <name evidence="4" type="ORF">SBRY_10615</name>
</gene>
<dbReference type="Gene3D" id="3.10.310.50">
    <property type="match status" value="1"/>
</dbReference>
<feature type="signal peptide" evidence="2">
    <location>
        <begin position="1"/>
        <end position="27"/>
    </location>
</feature>
<keyword evidence="2" id="KW-0732">Signal</keyword>
<feature type="domain" description="TPM" evidence="3">
    <location>
        <begin position="42"/>
        <end position="156"/>
    </location>
</feature>
<feature type="region of interest" description="Disordered" evidence="1">
    <location>
        <begin position="214"/>
        <end position="245"/>
    </location>
</feature>
<proteinExistence type="predicted"/>
<feature type="chain" id="PRO_5040775427" evidence="2">
    <location>
        <begin position="28"/>
        <end position="876"/>
    </location>
</feature>
<dbReference type="Pfam" id="PF04536">
    <property type="entry name" value="TPM_phosphatase"/>
    <property type="match status" value="1"/>
</dbReference>